<dbReference type="Pfam" id="PF17862">
    <property type="entry name" value="AAA_lid_3"/>
    <property type="match status" value="1"/>
</dbReference>
<dbReference type="Gene3D" id="3.40.50.300">
    <property type="entry name" value="P-loop containing nucleotide triphosphate hydrolases"/>
    <property type="match status" value="1"/>
</dbReference>
<keyword evidence="1 3" id="KW-0547">Nucleotide-binding</keyword>
<organism evidence="6 7">
    <name type="scientific">Antiquaquibacter soli</name>
    <dbReference type="NCBI Taxonomy" id="3064523"/>
    <lineage>
        <taxon>Bacteria</taxon>
        <taxon>Bacillati</taxon>
        <taxon>Actinomycetota</taxon>
        <taxon>Actinomycetes</taxon>
        <taxon>Micrococcales</taxon>
        <taxon>Microbacteriaceae</taxon>
        <taxon>Antiquaquibacter</taxon>
    </lineage>
</organism>
<name>A0ABT9BQ31_9MICO</name>
<dbReference type="InterPro" id="IPR041569">
    <property type="entry name" value="AAA_lid_3"/>
</dbReference>
<dbReference type="Gene3D" id="1.25.40.10">
    <property type="entry name" value="Tetratricopeptide repeat domain"/>
    <property type="match status" value="1"/>
</dbReference>
<dbReference type="InterPro" id="IPR027417">
    <property type="entry name" value="P-loop_NTPase"/>
</dbReference>
<evidence type="ECO:0000256" key="4">
    <source>
        <dbReference type="SAM" id="MobiDB-lite"/>
    </source>
</evidence>
<feature type="region of interest" description="Disordered" evidence="4">
    <location>
        <begin position="69"/>
        <end position="110"/>
    </location>
</feature>
<sequence length="434" mass="46090">MPVSEILDALAAAVAAAPDSTALRVHYGRLLLEAGRSPEALEQASAALRTAPNDADALALLRDASAPGSASLTDVSSASPSSASASGEEPPAPEQPATAVPAPDPEHPDIDWHALEQDLAVDVPPPFAQASTGPDPLAYEGLGEVTKEHITLDDVGGLDQVKERIRIAFLEPMRNPEIAKAFGKSLRGGLLLYGPPGTGKTFIARAIAGELGANFLSVTLADILGGIIGESEQNVHRVFQRARQLAPCVVFIDELDALGGKRSQYMNVGWMRNVVNQMLQEMDGIGSDNDGVFLLGATNHPWDVDTALMRPGRFDRTVLVLPPDEPARAAILRHHFSGRPIAGIDIDAVVAKTDGFSGADLAHIVATAAERAMSDSINSGTVRPIDMKDVGKALGEIKPSIMPWLQSARNVVTFANEDGRYDDLEEYLKSRKML</sequence>
<evidence type="ECO:0000259" key="5">
    <source>
        <dbReference type="SMART" id="SM00382"/>
    </source>
</evidence>
<feature type="domain" description="AAA+ ATPase" evidence="5">
    <location>
        <begin position="186"/>
        <end position="324"/>
    </location>
</feature>
<dbReference type="PROSITE" id="PS00674">
    <property type="entry name" value="AAA"/>
    <property type="match status" value="1"/>
</dbReference>
<dbReference type="RefSeq" id="WP_434056616.1">
    <property type="nucleotide sequence ID" value="NZ_JAUQUB010000003.1"/>
</dbReference>
<reference evidence="6 7" key="1">
    <citation type="submission" date="2023-07" db="EMBL/GenBank/DDBJ databases">
        <title>Protaetiibacter sp. nov WY-16 isolated from soil.</title>
        <authorList>
            <person name="Liu B."/>
            <person name="Wan Y."/>
        </authorList>
    </citation>
    <scope>NUCLEOTIDE SEQUENCE [LARGE SCALE GENOMIC DNA]</scope>
    <source>
        <strain evidence="6 7">WY-16</strain>
    </source>
</reference>
<gene>
    <name evidence="6" type="ORF">Q5716_12755</name>
</gene>
<comment type="caution">
    <text evidence="6">The sequence shown here is derived from an EMBL/GenBank/DDBJ whole genome shotgun (WGS) entry which is preliminary data.</text>
</comment>
<dbReference type="PANTHER" id="PTHR23077">
    <property type="entry name" value="AAA-FAMILY ATPASE"/>
    <property type="match status" value="1"/>
</dbReference>
<accession>A0ABT9BQ31</accession>
<evidence type="ECO:0000313" key="6">
    <source>
        <dbReference type="EMBL" id="MDO7883100.1"/>
    </source>
</evidence>
<dbReference type="EMBL" id="JAUQUB010000003">
    <property type="protein sequence ID" value="MDO7883100.1"/>
    <property type="molecule type" value="Genomic_DNA"/>
</dbReference>
<dbReference type="Pfam" id="PF00004">
    <property type="entry name" value="AAA"/>
    <property type="match status" value="1"/>
</dbReference>
<keyword evidence="2 3" id="KW-0067">ATP-binding</keyword>
<feature type="compositionally biased region" description="Low complexity" evidence="4">
    <location>
        <begin position="76"/>
        <end position="101"/>
    </location>
</feature>
<dbReference type="Gene3D" id="1.10.8.60">
    <property type="match status" value="1"/>
</dbReference>
<dbReference type="InterPro" id="IPR003959">
    <property type="entry name" value="ATPase_AAA_core"/>
</dbReference>
<dbReference type="InterPro" id="IPR050168">
    <property type="entry name" value="AAA_ATPase_domain"/>
</dbReference>
<keyword evidence="7" id="KW-1185">Reference proteome</keyword>
<evidence type="ECO:0000256" key="2">
    <source>
        <dbReference type="ARBA" id="ARBA00022840"/>
    </source>
</evidence>
<dbReference type="InterPro" id="IPR003960">
    <property type="entry name" value="ATPase_AAA_CS"/>
</dbReference>
<evidence type="ECO:0000256" key="1">
    <source>
        <dbReference type="ARBA" id="ARBA00022741"/>
    </source>
</evidence>
<comment type="similarity">
    <text evidence="3">Belongs to the AAA ATPase family.</text>
</comment>
<dbReference type="SUPFAM" id="SSF48452">
    <property type="entry name" value="TPR-like"/>
    <property type="match status" value="1"/>
</dbReference>
<dbReference type="InterPro" id="IPR011990">
    <property type="entry name" value="TPR-like_helical_dom_sf"/>
</dbReference>
<dbReference type="SMART" id="SM00382">
    <property type="entry name" value="AAA"/>
    <property type="match status" value="1"/>
</dbReference>
<dbReference type="Proteomes" id="UP001241072">
    <property type="component" value="Unassembled WGS sequence"/>
</dbReference>
<dbReference type="InterPro" id="IPR003593">
    <property type="entry name" value="AAA+_ATPase"/>
</dbReference>
<protein>
    <submittedName>
        <fullName evidence="6">AAA family ATPase</fullName>
    </submittedName>
</protein>
<dbReference type="Pfam" id="PF14559">
    <property type="entry name" value="TPR_19"/>
    <property type="match status" value="1"/>
</dbReference>
<dbReference type="SUPFAM" id="SSF52540">
    <property type="entry name" value="P-loop containing nucleoside triphosphate hydrolases"/>
    <property type="match status" value="1"/>
</dbReference>
<evidence type="ECO:0000313" key="7">
    <source>
        <dbReference type="Proteomes" id="UP001241072"/>
    </source>
</evidence>
<evidence type="ECO:0000256" key="3">
    <source>
        <dbReference type="RuleBase" id="RU003651"/>
    </source>
</evidence>
<dbReference type="PANTHER" id="PTHR23077:SF171">
    <property type="entry name" value="NUCLEAR VALOSIN-CONTAINING PROTEIN-LIKE"/>
    <property type="match status" value="1"/>
</dbReference>
<proteinExistence type="inferred from homology"/>